<organism evidence="1">
    <name type="scientific">Utricularia reniformis</name>
    <dbReference type="NCBI Taxonomy" id="192314"/>
    <lineage>
        <taxon>Eukaryota</taxon>
        <taxon>Viridiplantae</taxon>
        <taxon>Streptophyta</taxon>
        <taxon>Embryophyta</taxon>
        <taxon>Tracheophyta</taxon>
        <taxon>Spermatophyta</taxon>
        <taxon>Magnoliopsida</taxon>
        <taxon>eudicotyledons</taxon>
        <taxon>Gunneridae</taxon>
        <taxon>Pentapetalae</taxon>
        <taxon>asterids</taxon>
        <taxon>lamiids</taxon>
        <taxon>Lamiales</taxon>
        <taxon>Lentibulariaceae</taxon>
        <taxon>Utricularia</taxon>
    </lineage>
</organism>
<protein>
    <submittedName>
        <fullName evidence="1">Uncharacterized protein</fullName>
    </submittedName>
</protein>
<sequence length="71" mass="8283">MTLVVISFVLKEAKGRCEDRNEFEFGMLRTADKSDCPLISREKAILHIRLETCPFSRYQDERFTGQADCYC</sequence>
<accession>A0A1Y0B3A1</accession>
<evidence type="ECO:0000313" key="1">
    <source>
        <dbReference type="EMBL" id="ART31867.1"/>
    </source>
</evidence>
<geneLocation type="mitochondrion" evidence="1"/>
<dbReference type="AlphaFoldDB" id="A0A1Y0B3A1"/>
<proteinExistence type="predicted"/>
<reference evidence="1" key="1">
    <citation type="submission" date="2017-03" db="EMBL/GenBank/DDBJ databases">
        <title>The mitochondrial genome of the carnivorous plant Utricularia reniformis (Lentibulariaceae): structure, comparative analysis and evolutionary landmarks.</title>
        <authorList>
            <person name="Silva S.R."/>
            <person name="Alvarenga D.O."/>
            <person name="Michael T.P."/>
            <person name="Miranda V.F.O."/>
            <person name="Varani A.M."/>
        </authorList>
    </citation>
    <scope>NUCLEOTIDE SEQUENCE</scope>
</reference>
<keyword evidence="1" id="KW-0496">Mitochondrion</keyword>
<gene>
    <name evidence="1" type="ORF">AEK19_MT1685</name>
</gene>
<name>A0A1Y0B3A1_9LAMI</name>
<dbReference type="EMBL" id="KY774314">
    <property type="protein sequence ID" value="ART31867.1"/>
    <property type="molecule type" value="Genomic_DNA"/>
</dbReference>